<accession>A0ACD3QJ60</accession>
<comment type="caution">
    <text evidence="1">The sequence shown here is derived from an EMBL/GenBank/DDBJ whole genome shotgun (WGS) entry which is preliminary data.</text>
</comment>
<gene>
    <name evidence="1" type="ORF">E3U43_011349</name>
</gene>
<protein>
    <submittedName>
        <fullName evidence="1">Uncharacterized protein</fullName>
    </submittedName>
</protein>
<evidence type="ECO:0000313" key="2">
    <source>
        <dbReference type="Proteomes" id="UP000793456"/>
    </source>
</evidence>
<evidence type="ECO:0000313" key="1">
    <source>
        <dbReference type="EMBL" id="TMS07256.1"/>
    </source>
</evidence>
<dbReference type="EMBL" id="CM011691">
    <property type="protein sequence ID" value="TMS07256.1"/>
    <property type="molecule type" value="Genomic_DNA"/>
</dbReference>
<organism evidence="1 2">
    <name type="scientific">Larimichthys crocea</name>
    <name type="common">Large yellow croaker</name>
    <name type="synonym">Pseudosciaena crocea</name>
    <dbReference type="NCBI Taxonomy" id="215358"/>
    <lineage>
        <taxon>Eukaryota</taxon>
        <taxon>Metazoa</taxon>
        <taxon>Chordata</taxon>
        <taxon>Craniata</taxon>
        <taxon>Vertebrata</taxon>
        <taxon>Euteleostomi</taxon>
        <taxon>Actinopterygii</taxon>
        <taxon>Neopterygii</taxon>
        <taxon>Teleostei</taxon>
        <taxon>Neoteleostei</taxon>
        <taxon>Acanthomorphata</taxon>
        <taxon>Eupercaria</taxon>
        <taxon>Sciaenidae</taxon>
        <taxon>Larimichthys</taxon>
    </lineage>
</organism>
<name>A0ACD3QJ60_LARCR</name>
<keyword evidence="2" id="KW-1185">Reference proteome</keyword>
<sequence>MEVVTDKGWFLSGYRTEVKKCIKDPVTHVIITEDNEDEDRRTSMDSGVSMEANSTTNSGGSPPMRQEDSGCGSMGGPESSTSSQTDYPLQEERTELDVVRKREDSGLGMGCQLHSSSMNLDGRDSESLKEVVAGGDYRRQSPSSVQIHACGDEEAFKQIHPDSVLADVVTGYRAGPQSCICSGAGQCTWCHKQAVYGTGHIKEYRATRIDNGLLSGKCDFVDSYKGGFTFSSYCKKTQMDTVTVDDIQTTFIQLGENFPLLTALTPRCLIEEGKDFNMNNVTLSLCDVQLTSE</sequence>
<proteinExistence type="predicted"/>
<reference evidence="1" key="1">
    <citation type="submission" date="2018-11" db="EMBL/GenBank/DDBJ databases">
        <title>The sequence and de novo assembly of Larimichthys crocea genome using PacBio and Hi-C technologies.</title>
        <authorList>
            <person name="Xu P."/>
            <person name="Chen B."/>
            <person name="Zhou Z."/>
            <person name="Ke Q."/>
            <person name="Wu Y."/>
            <person name="Bai H."/>
            <person name="Pu F."/>
        </authorList>
    </citation>
    <scope>NUCLEOTIDE SEQUENCE</scope>
    <source>
        <tissue evidence="1">Muscle</tissue>
    </source>
</reference>
<dbReference type="Proteomes" id="UP000793456">
    <property type="component" value="Chromosome XVIII"/>
</dbReference>